<evidence type="ECO:0000313" key="6">
    <source>
        <dbReference type="EMBL" id="GAI38080.1"/>
    </source>
</evidence>
<organism evidence="6">
    <name type="scientific">marine sediment metagenome</name>
    <dbReference type="NCBI Taxonomy" id="412755"/>
    <lineage>
        <taxon>unclassified sequences</taxon>
        <taxon>metagenomes</taxon>
        <taxon>ecological metagenomes</taxon>
    </lineage>
</organism>
<dbReference type="EMBL" id="BARV01027507">
    <property type="protein sequence ID" value="GAI38080.1"/>
    <property type="molecule type" value="Genomic_DNA"/>
</dbReference>
<dbReference type="Pfam" id="PF17854">
    <property type="entry name" value="FtsK_alpha"/>
    <property type="match status" value="1"/>
</dbReference>
<name>X1PGD9_9ZZZZ</name>
<dbReference type="InterPro" id="IPR027417">
    <property type="entry name" value="P-loop_NTPase"/>
</dbReference>
<dbReference type="SUPFAM" id="SSF52540">
    <property type="entry name" value="P-loop containing nucleoside triphosphate hydrolases"/>
    <property type="match status" value="1"/>
</dbReference>
<dbReference type="PROSITE" id="PS50901">
    <property type="entry name" value="FTSK"/>
    <property type="match status" value="1"/>
</dbReference>
<evidence type="ECO:0000259" key="5">
    <source>
        <dbReference type="PROSITE" id="PS50901"/>
    </source>
</evidence>
<dbReference type="Gene3D" id="3.30.980.40">
    <property type="match status" value="1"/>
</dbReference>
<keyword evidence="4" id="KW-0238">DNA-binding</keyword>
<dbReference type="GO" id="GO:0005524">
    <property type="term" value="F:ATP binding"/>
    <property type="evidence" value="ECO:0007669"/>
    <property type="project" value="UniProtKB-KW"/>
</dbReference>
<evidence type="ECO:0000256" key="3">
    <source>
        <dbReference type="ARBA" id="ARBA00022840"/>
    </source>
</evidence>
<evidence type="ECO:0000256" key="2">
    <source>
        <dbReference type="ARBA" id="ARBA00022741"/>
    </source>
</evidence>
<feature type="domain" description="FtsK" evidence="5">
    <location>
        <begin position="90"/>
        <end position="170"/>
    </location>
</feature>
<dbReference type="AlphaFoldDB" id="X1PGD9"/>
<dbReference type="InterPro" id="IPR050206">
    <property type="entry name" value="FtsK/SpoIIIE/SftA"/>
</dbReference>
<dbReference type="Gene3D" id="3.40.50.300">
    <property type="entry name" value="P-loop containing nucleotide triphosphate hydrolases"/>
    <property type="match status" value="1"/>
</dbReference>
<dbReference type="InterPro" id="IPR002543">
    <property type="entry name" value="FtsK_dom"/>
</dbReference>
<accession>X1PGD9</accession>
<feature type="non-terminal residue" evidence="6">
    <location>
        <position position="1"/>
    </location>
</feature>
<sequence length="170" mass="17797">GNVKVRLEEVSKTRVKVERITSLANDLALALAASSIRMEAPVPGKSVVGIEVPNTISGLVSLRGVVETSAFQKTEAKSKLALALGKGAGGEAIAADLSRMPHLLIAGATGSGKTVCLNSIICCLLLHNIPNEVRFIMIDPKRVELTPFNSIPHLATPVIVDTNKALSAVL</sequence>
<evidence type="ECO:0000256" key="4">
    <source>
        <dbReference type="ARBA" id="ARBA00023125"/>
    </source>
</evidence>
<protein>
    <recommendedName>
        <fullName evidence="5">FtsK domain-containing protein</fullName>
    </recommendedName>
</protein>
<comment type="similarity">
    <text evidence="1">Belongs to the FtsK/SpoIIIE/SftA family.</text>
</comment>
<dbReference type="PANTHER" id="PTHR22683">
    <property type="entry name" value="SPORULATION PROTEIN RELATED"/>
    <property type="match status" value="1"/>
</dbReference>
<dbReference type="InterPro" id="IPR041027">
    <property type="entry name" value="FtsK_alpha"/>
</dbReference>
<keyword evidence="2" id="KW-0547">Nucleotide-binding</keyword>
<proteinExistence type="inferred from homology"/>
<comment type="caution">
    <text evidence="6">The sequence shown here is derived from an EMBL/GenBank/DDBJ whole genome shotgun (WGS) entry which is preliminary data.</text>
</comment>
<dbReference type="Pfam" id="PF01580">
    <property type="entry name" value="FtsK_SpoIIIE"/>
    <property type="match status" value="1"/>
</dbReference>
<reference evidence="6" key="1">
    <citation type="journal article" date="2014" name="Front. Microbiol.">
        <title>High frequency of phylogenetically diverse reductive dehalogenase-homologous genes in deep subseafloor sedimentary metagenomes.</title>
        <authorList>
            <person name="Kawai M."/>
            <person name="Futagami T."/>
            <person name="Toyoda A."/>
            <person name="Takaki Y."/>
            <person name="Nishi S."/>
            <person name="Hori S."/>
            <person name="Arai W."/>
            <person name="Tsubouchi T."/>
            <person name="Morono Y."/>
            <person name="Uchiyama I."/>
            <person name="Ito T."/>
            <person name="Fujiyama A."/>
            <person name="Inagaki F."/>
            <person name="Takami H."/>
        </authorList>
    </citation>
    <scope>NUCLEOTIDE SEQUENCE</scope>
    <source>
        <strain evidence="6">Expedition CK06-06</strain>
    </source>
</reference>
<dbReference type="PANTHER" id="PTHR22683:SF41">
    <property type="entry name" value="DNA TRANSLOCASE FTSK"/>
    <property type="match status" value="1"/>
</dbReference>
<dbReference type="GO" id="GO:0003677">
    <property type="term" value="F:DNA binding"/>
    <property type="evidence" value="ECO:0007669"/>
    <property type="project" value="UniProtKB-KW"/>
</dbReference>
<keyword evidence="3" id="KW-0067">ATP-binding</keyword>
<gene>
    <name evidence="6" type="ORF">S06H3_44257</name>
</gene>
<evidence type="ECO:0000256" key="1">
    <source>
        <dbReference type="ARBA" id="ARBA00006474"/>
    </source>
</evidence>